<gene>
    <name evidence="2" type="ORF">K6V98_04885</name>
</gene>
<keyword evidence="1" id="KW-0472">Membrane</keyword>
<evidence type="ECO:0000313" key="3">
    <source>
        <dbReference type="Proteomes" id="UP000700908"/>
    </source>
</evidence>
<organism evidence="2 3">
    <name type="scientific">Collinsella ureilytica</name>
    <dbReference type="NCBI Taxonomy" id="2869515"/>
    <lineage>
        <taxon>Bacteria</taxon>
        <taxon>Bacillati</taxon>
        <taxon>Actinomycetota</taxon>
        <taxon>Coriobacteriia</taxon>
        <taxon>Coriobacteriales</taxon>
        <taxon>Coriobacteriaceae</taxon>
        <taxon>Collinsella</taxon>
    </lineage>
</organism>
<feature type="transmembrane region" description="Helical" evidence="1">
    <location>
        <begin position="89"/>
        <end position="112"/>
    </location>
</feature>
<comment type="caution">
    <text evidence="2">The sequence shown here is derived from an EMBL/GenBank/DDBJ whole genome shotgun (WGS) entry which is preliminary data.</text>
</comment>
<keyword evidence="3" id="KW-1185">Reference proteome</keyword>
<reference evidence="2 3" key="1">
    <citation type="submission" date="2021-08" db="EMBL/GenBank/DDBJ databases">
        <title>Collinsella faecalis sp. nov. isolated from swine faeces.</title>
        <authorList>
            <person name="Oh B.S."/>
            <person name="Lee J.H."/>
        </authorList>
    </citation>
    <scope>NUCLEOTIDE SEQUENCE [LARGE SCALE GENOMIC DNA]</scope>
    <source>
        <strain evidence="2 3">AGMB00827</strain>
    </source>
</reference>
<feature type="transmembrane region" description="Helical" evidence="1">
    <location>
        <begin position="54"/>
        <end position="77"/>
    </location>
</feature>
<evidence type="ECO:0000313" key="2">
    <source>
        <dbReference type="EMBL" id="MBY4797690.1"/>
    </source>
</evidence>
<keyword evidence="1" id="KW-0812">Transmembrane</keyword>
<feature type="transmembrane region" description="Helical" evidence="1">
    <location>
        <begin position="124"/>
        <end position="144"/>
    </location>
</feature>
<feature type="transmembrane region" description="Helical" evidence="1">
    <location>
        <begin position="12"/>
        <end position="34"/>
    </location>
</feature>
<accession>A0ABS7MMP0</accession>
<dbReference type="RefSeq" id="WP_222199409.1">
    <property type="nucleotide sequence ID" value="NZ_JAIMFO010000006.1"/>
</dbReference>
<dbReference type="Proteomes" id="UP000700908">
    <property type="component" value="Unassembled WGS sequence"/>
</dbReference>
<name>A0ABS7MMP0_9ACTN</name>
<proteinExistence type="predicted"/>
<evidence type="ECO:0000256" key="1">
    <source>
        <dbReference type="SAM" id="Phobius"/>
    </source>
</evidence>
<protein>
    <recommendedName>
        <fullName evidence="4">DUF4418 domain-containing protein</fullName>
    </recommendedName>
</protein>
<evidence type="ECO:0008006" key="4">
    <source>
        <dbReference type="Google" id="ProtNLM"/>
    </source>
</evidence>
<dbReference type="EMBL" id="JAIMFO010000006">
    <property type="protein sequence ID" value="MBY4797690.1"/>
    <property type="molecule type" value="Genomic_DNA"/>
</dbReference>
<keyword evidence="1" id="KW-1133">Transmembrane helix</keyword>
<sequence>MSQNRKLLKIVSLIQFPLGVALIVLGVLVFVGVLSDGSSHASLTASTNGASVQLSLGSGVVTLAAGLLCTMASVLGIRGANRPRSLGSHGLIAILGAISGACTTGICILAHVQDTLAESAFIMNINLMGLGTLLFILSIAAAILDKRVKGEITL</sequence>